<dbReference type="InterPro" id="IPR012910">
    <property type="entry name" value="Plug_dom"/>
</dbReference>
<dbReference type="PANTHER" id="PTHR40980">
    <property type="entry name" value="PLUG DOMAIN-CONTAINING PROTEIN"/>
    <property type="match status" value="1"/>
</dbReference>
<dbReference type="InterPro" id="IPR008969">
    <property type="entry name" value="CarboxyPept-like_regulatory"/>
</dbReference>
<dbReference type="InterPro" id="IPR037066">
    <property type="entry name" value="Plug_dom_sf"/>
</dbReference>
<keyword evidence="1" id="KW-0675">Receptor</keyword>
<dbReference type="Gene3D" id="2.40.170.20">
    <property type="entry name" value="TonB-dependent receptor, beta-barrel domain"/>
    <property type="match status" value="1"/>
</dbReference>
<dbReference type="InterPro" id="IPR000531">
    <property type="entry name" value="Beta-barrel_TonB"/>
</dbReference>
<name>A0ABV2BSS7_9GAMM</name>
<accession>A0ABV2BSS7</accession>
<comment type="caution">
    <text evidence="1">The sequence shown here is derived from an EMBL/GenBank/DDBJ whole genome shotgun (WGS) entry which is preliminary data.</text>
</comment>
<dbReference type="EMBL" id="JBEVCJ010000006">
    <property type="protein sequence ID" value="MET1254982.1"/>
    <property type="molecule type" value="Genomic_DNA"/>
</dbReference>
<reference evidence="1 2" key="1">
    <citation type="submission" date="2024-06" db="EMBL/GenBank/DDBJ databases">
        <authorList>
            <person name="Li F."/>
        </authorList>
    </citation>
    <scope>NUCLEOTIDE SEQUENCE [LARGE SCALE GENOMIC DNA]</scope>
    <source>
        <strain evidence="1 2">GXAS 311</strain>
    </source>
</reference>
<dbReference type="SUPFAM" id="SSF56935">
    <property type="entry name" value="Porins"/>
    <property type="match status" value="1"/>
</dbReference>
<dbReference type="Gene3D" id="2.60.40.1120">
    <property type="entry name" value="Carboxypeptidase-like, regulatory domain"/>
    <property type="match status" value="1"/>
</dbReference>
<dbReference type="Pfam" id="PF00593">
    <property type="entry name" value="TonB_dep_Rec_b-barrel"/>
    <property type="match status" value="1"/>
</dbReference>
<dbReference type="Pfam" id="PF07715">
    <property type="entry name" value="Plug"/>
    <property type="match status" value="1"/>
</dbReference>
<dbReference type="Pfam" id="PF13715">
    <property type="entry name" value="CarbopepD_reg_2"/>
    <property type="match status" value="1"/>
</dbReference>
<gene>
    <name evidence="1" type="ORF">ABVT43_07595</name>
</gene>
<keyword evidence="2" id="KW-1185">Reference proteome</keyword>
<dbReference type="NCBIfam" id="TIGR01782">
    <property type="entry name" value="TonB-Xanth-Caul"/>
    <property type="match status" value="1"/>
</dbReference>
<dbReference type="Proteomes" id="UP001548189">
    <property type="component" value="Unassembled WGS sequence"/>
</dbReference>
<evidence type="ECO:0000313" key="1">
    <source>
        <dbReference type="EMBL" id="MET1254982.1"/>
    </source>
</evidence>
<dbReference type="SUPFAM" id="SSF49464">
    <property type="entry name" value="Carboxypeptidase regulatory domain-like"/>
    <property type="match status" value="1"/>
</dbReference>
<dbReference type="InterPro" id="IPR036942">
    <property type="entry name" value="Beta-barrel_TonB_sf"/>
</dbReference>
<dbReference type="CDD" id="cd01347">
    <property type="entry name" value="ligand_gated_channel"/>
    <property type="match status" value="1"/>
</dbReference>
<sequence>MLGGKSIRVNAVVAALALALSTSVLAESEIVGKVSDKSERIYFQGALIKIKELDLTQVSQRDGSFRFKNIPSGLYTLVIHYLGAKEAEYQINLGKDSVIRDIYSIEPVDNGLEEVIVLGQSASQASALNRQKNAHQIKTIVSSDAVGEFPDQNIAESLQRLPGMFIQRDQGEGRFVGIRGIDPNLNNLTINGSHIPSPESGVRSVAMDVIPSELIGSLEVSKTVSPDMDADAVGGSIEVKSLSAFDRQEGGYSITVQNSYNELVDENSPKISASYSDIVDLSNGHRIGIATAISYFERKFGSFNIETDGGWGEFEFEDVNSGDDVSGFATEEIEQRNYQIVRERLGLALNLDYRIDDNSYYLRILQSEFSDDEYRLRNEYKFDKGLIEPETWNAVTANFFDAEMDRDTKDRFEEQTITSIVAGGLNSWHNWLIEYSFGYSKSSEKEPDRLDVAFAGESLSLVYQADGAIPKLAQSDNAHDLSVFEMDEIEWVNNLTEDKETSFKIDFSHDFVWNNFNSQFKFGTKLRRREKFNHADITIYDGGFGNVNAADFSANTPVWNLGKFGPGLDRRKLKQWFIDVQDGLDVNTLDSQIDSQGSSFISEEDINAAYVMLTMDIGQWNLVSGLRYEKTQFSTTGNKVELAINEVTDEETVSVNPWQVNKDYDYLLPSINATYQFNDKWLTRFAYSQTIARSTFADSAAYQLIESETVAEEGSVVTERKAEAGNPQLKPYESTNFDWAVEYYPGQIGLLSAGVFYKSIDNYIILAEVQSDEPNNPWSGYEEVVQPINGGKVDIQGFEFSWVKNFQSGLLISANATLTDADNEIPNQADTVANLVVGYETNQFSSRITLTHKNKAYQFDDNDLSVYEDKHNQVDLSVKYFLNDKSHIYLNAINLTDEPFYLYHTERLYNYQYEEYGRSYEVGFTWRSF</sequence>
<evidence type="ECO:0000313" key="2">
    <source>
        <dbReference type="Proteomes" id="UP001548189"/>
    </source>
</evidence>
<organism evidence="1 2">
    <name type="scientific">Aliikangiella maris</name>
    <dbReference type="NCBI Taxonomy" id="3162458"/>
    <lineage>
        <taxon>Bacteria</taxon>
        <taxon>Pseudomonadati</taxon>
        <taxon>Pseudomonadota</taxon>
        <taxon>Gammaproteobacteria</taxon>
        <taxon>Oceanospirillales</taxon>
        <taxon>Pleioneaceae</taxon>
        <taxon>Aliikangiella</taxon>
    </lineage>
</organism>
<proteinExistence type="predicted"/>
<dbReference type="InterPro" id="IPR010104">
    <property type="entry name" value="TonB_rcpt_bac"/>
</dbReference>
<dbReference type="PANTHER" id="PTHR40980:SF4">
    <property type="entry name" value="TONB-DEPENDENT RECEPTOR-LIKE BETA-BARREL DOMAIN-CONTAINING PROTEIN"/>
    <property type="match status" value="1"/>
</dbReference>
<protein>
    <submittedName>
        <fullName evidence="1">TonB-dependent receptor</fullName>
    </submittedName>
</protein>
<dbReference type="Gene3D" id="2.170.130.10">
    <property type="entry name" value="TonB-dependent receptor, plug domain"/>
    <property type="match status" value="1"/>
</dbReference>